<dbReference type="EC" id="2.4.-.-" evidence="2"/>
<feature type="domain" description="Spore protein YkvP/CgeB glycosyl transferase-like" evidence="1">
    <location>
        <begin position="224"/>
        <end position="367"/>
    </location>
</feature>
<proteinExistence type="predicted"/>
<dbReference type="EMBL" id="JAVRHK010000003">
    <property type="protein sequence ID" value="MDT0675956.1"/>
    <property type="molecule type" value="Genomic_DNA"/>
</dbReference>
<name>A0ABU3D345_9FLAO</name>
<dbReference type="Proteomes" id="UP001262582">
    <property type="component" value="Unassembled WGS sequence"/>
</dbReference>
<evidence type="ECO:0000313" key="3">
    <source>
        <dbReference type="Proteomes" id="UP001262582"/>
    </source>
</evidence>
<sequence length="383" mass="45721">MKKLKLLKFDIIHPAEYLSEKKKEWGDVDKISLAEYRNRLISLRSNYSDFYTYHLNQQGDWEAEEFFLLDDDFIEKAGKEVLGKSYYYKRFLYGRGRTKLNFQKRKWRNYVVHNYIKHFKPDVIFARSQPIPSAFWRRYRKDTLLVARLSARLPYSWHPNDWDLIYTDQPDFKTFFELHGVETILNDQGFDCRINEELRAGGSNEDVVFVGGLGTENFLKRTLFFNEVAQHIQSFRWWGYWWKYGGDGRRIQDFPMLEKCFQGATSGLEMLQIYKDSFAVVNDYVDTANSIGFNQRIFEVMGVGGFLVTRDAPNFREHFPEDVFVTYKDLVDLQQKLDYYKSNPGERLKITNNAKAYIKENYDYERICHYFSKDLKKSLRAKN</sequence>
<accession>A0ABU3D345</accession>
<gene>
    <name evidence="2" type="ORF">RM539_05095</name>
</gene>
<organism evidence="2 3">
    <name type="scientific">Autumnicola musiva</name>
    <dbReference type="NCBI Taxonomy" id="3075589"/>
    <lineage>
        <taxon>Bacteria</taxon>
        <taxon>Pseudomonadati</taxon>
        <taxon>Bacteroidota</taxon>
        <taxon>Flavobacteriia</taxon>
        <taxon>Flavobacteriales</taxon>
        <taxon>Flavobacteriaceae</taxon>
        <taxon>Autumnicola</taxon>
    </lineage>
</organism>
<dbReference type="RefSeq" id="WP_311502353.1">
    <property type="nucleotide sequence ID" value="NZ_JAVRHK010000003.1"/>
</dbReference>
<reference evidence="2 3" key="1">
    <citation type="submission" date="2023-09" db="EMBL/GenBank/DDBJ databases">
        <authorList>
            <person name="Rey-Velasco X."/>
        </authorList>
    </citation>
    <scope>NUCLEOTIDE SEQUENCE [LARGE SCALE GENOMIC DNA]</scope>
    <source>
        <strain evidence="2 3">F117</strain>
    </source>
</reference>
<dbReference type="SUPFAM" id="SSF53756">
    <property type="entry name" value="UDP-Glycosyltransferase/glycogen phosphorylase"/>
    <property type="match status" value="1"/>
</dbReference>
<keyword evidence="2" id="KW-0328">Glycosyltransferase</keyword>
<comment type="caution">
    <text evidence="2">The sequence shown here is derived from an EMBL/GenBank/DDBJ whole genome shotgun (WGS) entry which is preliminary data.</text>
</comment>
<keyword evidence="3" id="KW-1185">Reference proteome</keyword>
<evidence type="ECO:0000259" key="1">
    <source>
        <dbReference type="Pfam" id="PF13524"/>
    </source>
</evidence>
<evidence type="ECO:0000313" key="2">
    <source>
        <dbReference type="EMBL" id="MDT0675956.1"/>
    </source>
</evidence>
<protein>
    <submittedName>
        <fullName evidence="2">Glycosyltransferase</fullName>
        <ecNumber evidence="2">2.4.-.-</ecNumber>
    </submittedName>
</protein>
<keyword evidence="2" id="KW-0808">Transferase</keyword>
<dbReference type="GO" id="GO:0016757">
    <property type="term" value="F:glycosyltransferase activity"/>
    <property type="evidence" value="ECO:0007669"/>
    <property type="project" value="UniProtKB-KW"/>
</dbReference>
<dbReference type="InterPro" id="IPR055259">
    <property type="entry name" value="YkvP/CgeB_Glyco_trans-like"/>
</dbReference>
<dbReference type="Pfam" id="PF13524">
    <property type="entry name" value="Glyco_trans_1_2"/>
    <property type="match status" value="1"/>
</dbReference>